<dbReference type="EMBL" id="BGPR01000007">
    <property type="protein sequence ID" value="GBL75416.1"/>
    <property type="molecule type" value="Genomic_DNA"/>
</dbReference>
<reference evidence="1 2" key="1">
    <citation type="journal article" date="2019" name="Sci. Rep.">
        <title>Orb-weaving spider Araneus ventricosus genome elucidates the spidroin gene catalogue.</title>
        <authorList>
            <person name="Kono N."/>
            <person name="Nakamura H."/>
            <person name="Ohtoshi R."/>
            <person name="Moran D.A.P."/>
            <person name="Shinohara A."/>
            <person name="Yoshida Y."/>
            <person name="Fujiwara M."/>
            <person name="Mori M."/>
            <person name="Tomita M."/>
            <person name="Arakawa K."/>
        </authorList>
    </citation>
    <scope>NUCLEOTIDE SEQUENCE [LARGE SCALE GENOMIC DNA]</scope>
</reference>
<sequence length="117" mass="13574">MRCRPYLHKNTERMTCEADQALAVFRSGVRGARLVPREFRGPQNLFGLHRCAKTTTIFRHWLGVGVLKAIFSLWPGIDKIRHCDQEGIEEDQVDALPILHQHCYVCVEMLYFLCTKD</sequence>
<keyword evidence="2" id="KW-1185">Reference proteome</keyword>
<evidence type="ECO:0000313" key="1">
    <source>
        <dbReference type="EMBL" id="GBL75416.1"/>
    </source>
</evidence>
<dbReference type="Proteomes" id="UP000499080">
    <property type="component" value="Unassembled WGS sequence"/>
</dbReference>
<organism evidence="1 2">
    <name type="scientific">Araneus ventricosus</name>
    <name type="common">Orbweaver spider</name>
    <name type="synonym">Epeira ventricosa</name>
    <dbReference type="NCBI Taxonomy" id="182803"/>
    <lineage>
        <taxon>Eukaryota</taxon>
        <taxon>Metazoa</taxon>
        <taxon>Ecdysozoa</taxon>
        <taxon>Arthropoda</taxon>
        <taxon>Chelicerata</taxon>
        <taxon>Arachnida</taxon>
        <taxon>Araneae</taxon>
        <taxon>Araneomorphae</taxon>
        <taxon>Entelegynae</taxon>
        <taxon>Araneoidea</taxon>
        <taxon>Araneidae</taxon>
        <taxon>Araneus</taxon>
    </lineage>
</organism>
<comment type="caution">
    <text evidence="1">The sequence shown here is derived from an EMBL/GenBank/DDBJ whole genome shotgun (WGS) entry which is preliminary data.</text>
</comment>
<evidence type="ECO:0000313" key="2">
    <source>
        <dbReference type="Proteomes" id="UP000499080"/>
    </source>
</evidence>
<protein>
    <submittedName>
        <fullName evidence="1">Uncharacterized protein</fullName>
    </submittedName>
</protein>
<dbReference type="AlphaFoldDB" id="A0A4Y2A867"/>
<name>A0A4Y2A867_ARAVE</name>
<proteinExistence type="predicted"/>
<gene>
    <name evidence="1" type="ORF">AVEN_194605_1</name>
</gene>
<accession>A0A4Y2A867</accession>